<dbReference type="InterPro" id="IPR000914">
    <property type="entry name" value="SBP_5_dom"/>
</dbReference>
<feature type="transmembrane region" description="Helical" evidence="5">
    <location>
        <begin position="363"/>
        <end position="383"/>
    </location>
</feature>
<dbReference type="PANTHER" id="PTHR30290">
    <property type="entry name" value="PERIPLASMIC BINDING COMPONENT OF ABC TRANSPORTER"/>
    <property type="match status" value="1"/>
</dbReference>
<dbReference type="GO" id="GO:0030313">
    <property type="term" value="C:cell envelope"/>
    <property type="evidence" value="ECO:0007669"/>
    <property type="project" value="UniProtKB-SubCell"/>
</dbReference>
<organism evidence="7">
    <name type="scientific">Streptomyces haneummycinicus</name>
    <dbReference type="NCBI Taxonomy" id="3074435"/>
    <lineage>
        <taxon>Bacteria</taxon>
        <taxon>Bacillati</taxon>
        <taxon>Actinomycetota</taxon>
        <taxon>Actinomycetes</taxon>
        <taxon>Kitasatosporales</taxon>
        <taxon>Streptomycetaceae</taxon>
        <taxon>Streptomyces</taxon>
    </lineage>
</organism>
<dbReference type="SUPFAM" id="SSF53850">
    <property type="entry name" value="Periplasmic binding protein-like II"/>
    <property type="match status" value="1"/>
</dbReference>
<evidence type="ECO:0000256" key="3">
    <source>
        <dbReference type="ARBA" id="ARBA00022448"/>
    </source>
</evidence>
<sequence length="393" mass="43403">MRLKSNKEFWRGAPKFDELVFRYYKDQDAAVSALRKGEVSFVAGSPSLTPAQSDSLKRDKNIRVNDAPGRRFYALATNPGAKAKNGEKVGDGHPSLLDRRVRNALFRAVDRKTIVDKVFQGHAVEGAGYILPRYARYFWEPSPEQELAYDPAEAARLLDRAGYRKNGDGDRVGKDGKPLTYRVLCHATDPNDKAIGQYLEEWWGDLGIGVELNCLDNVTDPWLAGEYDLAFDGWSVNPDPDFVLSIHTCAALPATPEETGATDNFICDRTYDELYARQLAEYDPGERAEIVRQMESRLYDLGYMNVMAYPNAVEAYRTDQIESITTMPAKAGNIYGQDGYWSWWSAVPADSGDTGGGSSSTGAVVGIVAGVVVLAGLGAFVALRRRATAEDRE</sequence>
<evidence type="ECO:0000256" key="1">
    <source>
        <dbReference type="ARBA" id="ARBA00004196"/>
    </source>
</evidence>
<feature type="domain" description="Solute-binding protein family 5" evidence="6">
    <location>
        <begin position="1"/>
        <end position="245"/>
    </location>
</feature>
<gene>
    <name evidence="7" type="ORF">SHKM778_21920</name>
</gene>
<dbReference type="GO" id="GO:0015833">
    <property type="term" value="P:peptide transport"/>
    <property type="evidence" value="ECO:0007669"/>
    <property type="project" value="TreeGrafter"/>
</dbReference>
<evidence type="ECO:0000256" key="4">
    <source>
        <dbReference type="ARBA" id="ARBA00022729"/>
    </source>
</evidence>
<dbReference type="Gene3D" id="3.10.105.10">
    <property type="entry name" value="Dipeptide-binding Protein, Domain 3"/>
    <property type="match status" value="1"/>
</dbReference>
<proteinExistence type="inferred from homology"/>
<evidence type="ECO:0000256" key="5">
    <source>
        <dbReference type="SAM" id="Phobius"/>
    </source>
</evidence>
<name>A0AAT9HEH8_9ACTN</name>
<dbReference type="GO" id="GO:1904680">
    <property type="term" value="F:peptide transmembrane transporter activity"/>
    <property type="evidence" value="ECO:0007669"/>
    <property type="project" value="TreeGrafter"/>
</dbReference>
<protein>
    <recommendedName>
        <fullName evidence="6">Solute-binding protein family 5 domain-containing protein</fullName>
    </recommendedName>
</protein>
<evidence type="ECO:0000313" key="7">
    <source>
        <dbReference type="EMBL" id="BFO15804.1"/>
    </source>
</evidence>
<dbReference type="Gene3D" id="3.40.190.10">
    <property type="entry name" value="Periplasmic binding protein-like II"/>
    <property type="match status" value="1"/>
</dbReference>
<dbReference type="InterPro" id="IPR039424">
    <property type="entry name" value="SBP_5"/>
</dbReference>
<comment type="subcellular location">
    <subcellularLocation>
        <location evidence="1">Cell envelope</location>
    </subcellularLocation>
</comment>
<keyword evidence="5" id="KW-0812">Transmembrane</keyword>
<keyword evidence="5" id="KW-0472">Membrane</keyword>
<dbReference type="CDD" id="cd00995">
    <property type="entry name" value="PBP2_NikA_DppA_OppA_like"/>
    <property type="match status" value="1"/>
</dbReference>
<accession>A0AAT9HEH8</accession>
<comment type="similarity">
    <text evidence="2">Belongs to the bacterial solute-binding protein 5 family.</text>
</comment>
<dbReference type="Pfam" id="PF00496">
    <property type="entry name" value="SBP_bac_5"/>
    <property type="match status" value="1"/>
</dbReference>
<keyword evidence="4" id="KW-0732">Signal</keyword>
<evidence type="ECO:0000256" key="2">
    <source>
        <dbReference type="ARBA" id="ARBA00005695"/>
    </source>
</evidence>
<dbReference type="EMBL" id="AP035768">
    <property type="protein sequence ID" value="BFO15804.1"/>
    <property type="molecule type" value="Genomic_DNA"/>
</dbReference>
<reference evidence="7" key="1">
    <citation type="submission" date="2024-06" db="EMBL/GenBank/DDBJ databases">
        <authorList>
            <consortium name="consrtm"/>
            <person name="Uemura M."/>
            <person name="Terahara T."/>
        </authorList>
    </citation>
    <scope>NUCLEOTIDE SEQUENCE</scope>
    <source>
        <strain evidence="7">KM77-8</strain>
    </source>
</reference>
<dbReference type="AlphaFoldDB" id="A0AAT9HEH8"/>
<keyword evidence="3" id="KW-0813">Transport</keyword>
<dbReference type="PANTHER" id="PTHR30290:SF10">
    <property type="entry name" value="PERIPLASMIC OLIGOPEPTIDE-BINDING PROTEIN-RELATED"/>
    <property type="match status" value="1"/>
</dbReference>
<evidence type="ECO:0000259" key="6">
    <source>
        <dbReference type="Pfam" id="PF00496"/>
    </source>
</evidence>
<keyword evidence="5" id="KW-1133">Transmembrane helix</keyword>
<reference evidence="7" key="2">
    <citation type="submission" date="2024-07" db="EMBL/GenBank/DDBJ databases">
        <title>Streptomyces haneummycinica sp. nov., a new antibiotic-producing actinobacterium isolated from marine sediment.</title>
        <authorList>
            <person name="Uemura M."/>
            <person name="Hamada M."/>
            <person name="Hirano S."/>
            <person name="Kobayashi K."/>
            <person name="Ohshiro T."/>
            <person name="Kobayashi T."/>
            <person name="Terahara T."/>
        </authorList>
    </citation>
    <scope>NUCLEOTIDE SEQUENCE</scope>
    <source>
        <strain evidence="7">KM77-8</strain>
    </source>
</reference>